<dbReference type="GO" id="GO:0042546">
    <property type="term" value="P:cell wall biogenesis"/>
    <property type="evidence" value="ECO:0007669"/>
    <property type="project" value="InterPro"/>
</dbReference>
<organism evidence="8">
    <name type="scientific">Picea sitchensis</name>
    <name type="common">Sitka spruce</name>
    <name type="synonym">Pinus sitchensis</name>
    <dbReference type="NCBI Taxonomy" id="3332"/>
    <lineage>
        <taxon>Eukaryota</taxon>
        <taxon>Viridiplantae</taxon>
        <taxon>Streptophyta</taxon>
        <taxon>Embryophyta</taxon>
        <taxon>Tracheophyta</taxon>
        <taxon>Spermatophyta</taxon>
        <taxon>Pinopsida</taxon>
        <taxon>Pinidae</taxon>
        <taxon>Conifers I</taxon>
        <taxon>Pinales</taxon>
        <taxon>Pinaceae</taxon>
        <taxon>Picea</taxon>
    </lineage>
</organism>
<dbReference type="Gene3D" id="2.60.120.200">
    <property type="match status" value="1"/>
</dbReference>
<dbReference type="PANTHER" id="PTHR31062">
    <property type="entry name" value="XYLOGLUCAN ENDOTRANSGLUCOSYLASE/HYDROLASE PROTEIN 8-RELATED"/>
    <property type="match status" value="1"/>
</dbReference>
<feature type="active site" description="Proton donor" evidence="5">
    <location>
        <position position="111"/>
    </location>
</feature>
<dbReference type="CDD" id="cd02176">
    <property type="entry name" value="GH16_XET"/>
    <property type="match status" value="1"/>
</dbReference>
<keyword evidence="6" id="KW-0052">Apoplast</keyword>
<dbReference type="EC" id="2.4.1.207" evidence="6"/>
<dbReference type="AlphaFoldDB" id="A9NSD3"/>
<keyword evidence="6" id="KW-0964">Secreted</keyword>
<feature type="active site" description="Nucleophile" evidence="5">
    <location>
        <position position="107"/>
    </location>
</feature>
<dbReference type="PROSITE" id="PS51762">
    <property type="entry name" value="GH16_2"/>
    <property type="match status" value="1"/>
</dbReference>
<dbReference type="GO" id="GO:0010411">
    <property type="term" value="P:xyloglucan metabolic process"/>
    <property type="evidence" value="ECO:0007669"/>
    <property type="project" value="InterPro"/>
</dbReference>
<keyword evidence="6" id="KW-0961">Cell wall biogenesis/degradation</keyword>
<dbReference type="PIRSF" id="PIRSF005604">
    <property type="entry name" value="XET"/>
    <property type="match status" value="1"/>
</dbReference>
<dbReference type="SUPFAM" id="SSF49899">
    <property type="entry name" value="Concanavalin A-like lectins/glucanases"/>
    <property type="match status" value="1"/>
</dbReference>
<dbReference type="InterPro" id="IPR000757">
    <property type="entry name" value="Beta-glucanase-like"/>
</dbReference>
<comment type="PTM">
    <text evidence="6">Contains at least one intrachain disulfide bond essential for its enzymatic activity.</text>
</comment>
<name>A9NSD3_PICSI</name>
<keyword evidence="4 6" id="KW-0326">Glycosidase</keyword>
<dbReference type="GO" id="GO:0048046">
    <property type="term" value="C:apoplast"/>
    <property type="evidence" value="ECO:0007669"/>
    <property type="project" value="UniProtKB-SubCell"/>
</dbReference>
<evidence type="ECO:0000256" key="6">
    <source>
        <dbReference type="RuleBase" id="RU361120"/>
    </source>
</evidence>
<dbReference type="InterPro" id="IPR044791">
    <property type="entry name" value="Beta-glucanase/XTH"/>
</dbReference>
<keyword evidence="3" id="KW-1015">Disulfide bond</keyword>
<dbReference type="Pfam" id="PF00722">
    <property type="entry name" value="Glyco_hydro_16"/>
    <property type="match status" value="1"/>
</dbReference>
<proteinExistence type="evidence at transcript level"/>
<comment type="function">
    <text evidence="6">Catalyzes xyloglucan endohydrolysis (XEH) and/or endotransglycosylation (XET). Cleaves and religates xyloglucan polymers, an essential constituent of the primary cell wall, and thereby participates in cell wall construction of growing tissues.</text>
</comment>
<feature type="domain" description="GH16" evidence="7">
    <location>
        <begin position="14"/>
        <end position="226"/>
    </location>
</feature>
<dbReference type="InterPro" id="IPR016455">
    <property type="entry name" value="XTH"/>
</dbReference>
<accession>A9NSD3</accession>
<sequence length="309" mass="34906">MKVLASADKNPAIPSLPGVPVMNYFKTLKFSEGYVNLWGGQHQNISKDESAVTLALDRSSGSGFKSNEPYMYGFFNAAVKLQGGYTAGIITSFYLSNSQVYEGWHDEIDIEFLGTIPGEPYKLQTNVYGNGTGDGPNLIGREQQFHLWFDPTKDFHNYTILWTPHQILFMVDSIPIRRFPKMKSLGVTYPSKPMSAYATIWDASSWATDGGKYKANYTYEPFLSTYTNFITIGCSSKNEDDMRYCSQGFLDCFISPKLNKDQIRALDLVRKNYMTYDYCQDLQRYPKGTMPECSVNHSPIGSSNHPIVN</sequence>
<protein>
    <recommendedName>
        <fullName evidence="6">Xyloglucan endotransglucosylase/hydrolase</fullName>
        <ecNumber evidence="6">2.4.1.207</ecNumber>
    </recommendedName>
</protein>
<comment type="subcellular location">
    <subcellularLocation>
        <location evidence="6">Secreted</location>
        <location evidence="6">Cell wall</location>
    </subcellularLocation>
    <subcellularLocation>
        <location evidence="6">Secreted</location>
        <location evidence="6">Extracellular space</location>
        <location evidence="6">Apoplast</location>
    </subcellularLocation>
</comment>
<keyword evidence="2 6" id="KW-0378">Hydrolase</keyword>
<keyword evidence="6" id="KW-0134">Cell wall</keyword>
<dbReference type="Pfam" id="PF06955">
    <property type="entry name" value="XET_C"/>
    <property type="match status" value="1"/>
</dbReference>
<dbReference type="GO" id="GO:0004553">
    <property type="term" value="F:hydrolase activity, hydrolyzing O-glycosyl compounds"/>
    <property type="evidence" value="ECO:0007669"/>
    <property type="project" value="InterPro"/>
</dbReference>
<comment type="similarity">
    <text evidence="6">Belongs to the glycosyl hydrolase 16 family.</text>
</comment>
<evidence type="ECO:0000256" key="5">
    <source>
        <dbReference type="PIRSR" id="PIRSR005604-1"/>
    </source>
</evidence>
<dbReference type="EMBL" id="EF084220">
    <property type="protein sequence ID" value="ABK23544.1"/>
    <property type="molecule type" value="mRNA"/>
</dbReference>
<dbReference type="InterPro" id="IPR013320">
    <property type="entry name" value="ConA-like_dom_sf"/>
</dbReference>
<evidence type="ECO:0000256" key="1">
    <source>
        <dbReference type="ARBA" id="ARBA00022679"/>
    </source>
</evidence>
<keyword evidence="1 6" id="KW-0808">Transferase</keyword>
<evidence type="ECO:0000313" key="8">
    <source>
        <dbReference type="EMBL" id="ABK23544.1"/>
    </source>
</evidence>
<dbReference type="CAZy" id="GH16">
    <property type="family name" value="Glycoside Hydrolase Family 16"/>
</dbReference>
<evidence type="ECO:0000256" key="2">
    <source>
        <dbReference type="ARBA" id="ARBA00022801"/>
    </source>
</evidence>
<evidence type="ECO:0000259" key="7">
    <source>
        <dbReference type="PROSITE" id="PS51762"/>
    </source>
</evidence>
<reference evidence="8" key="1">
    <citation type="journal article" date="2008" name="BMC Genomics">
        <title>A conifer genomics resource of 200,000 spruce (Picea spp.) ESTs and 6,464 high-quality, sequence-finished full-length cDNAs for Sitka spruce (Picea sitchensis).</title>
        <authorList>
            <person name="Ralph S.G."/>
            <person name="Chun H.J."/>
            <person name="Kolosova N."/>
            <person name="Cooper D."/>
            <person name="Oddy C."/>
            <person name="Ritland C.E."/>
            <person name="Kirkpatrick R."/>
            <person name="Moore R."/>
            <person name="Barber S."/>
            <person name="Holt R.A."/>
            <person name="Jones S.J."/>
            <person name="Marra M.A."/>
            <person name="Douglas C.J."/>
            <person name="Ritland K."/>
            <person name="Bohlmann J."/>
        </authorList>
    </citation>
    <scope>NUCLEOTIDE SEQUENCE</scope>
    <source>
        <tissue evidence="8">Green portion of the leader tissue</tissue>
    </source>
</reference>
<dbReference type="InterPro" id="IPR010713">
    <property type="entry name" value="XET_C"/>
</dbReference>
<dbReference type="GO" id="GO:0016762">
    <property type="term" value="F:xyloglucan:xyloglucosyl transferase activity"/>
    <property type="evidence" value="ECO:0007669"/>
    <property type="project" value="UniProtKB-EC"/>
</dbReference>
<evidence type="ECO:0000256" key="3">
    <source>
        <dbReference type="ARBA" id="ARBA00023157"/>
    </source>
</evidence>
<evidence type="ECO:0000256" key="4">
    <source>
        <dbReference type="ARBA" id="ARBA00023295"/>
    </source>
</evidence>
<dbReference type="GO" id="GO:0071555">
    <property type="term" value="P:cell wall organization"/>
    <property type="evidence" value="ECO:0007669"/>
    <property type="project" value="UniProtKB-KW"/>
</dbReference>
<dbReference type="FunFam" id="2.60.120.200:FF:000025">
    <property type="entry name" value="Xyloglucan endotransglucosylase/hydrolase"/>
    <property type="match status" value="1"/>
</dbReference>